<feature type="transmembrane region" description="Helical" evidence="1">
    <location>
        <begin position="111"/>
        <end position="132"/>
    </location>
</feature>
<feature type="transmembrane region" description="Helical" evidence="1">
    <location>
        <begin position="168"/>
        <end position="193"/>
    </location>
</feature>
<feature type="transmembrane region" description="Helical" evidence="1">
    <location>
        <begin position="83"/>
        <end position="104"/>
    </location>
</feature>
<evidence type="ECO:0008006" key="4">
    <source>
        <dbReference type="Google" id="ProtNLM"/>
    </source>
</evidence>
<accession>A0A4R1KUY3</accession>
<evidence type="ECO:0000313" key="2">
    <source>
        <dbReference type="EMBL" id="TCK68517.1"/>
    </source>
</evidence>
<organism evidence="2 3">
    <name type="scientific">Winogradskyella wandonensis</name>
    <dbReference type="NCBI Taxonomy" id="1442586"/>
    <lineage>
        <taxon>Bacteria</taxon>
        <taxon>Pseudomonadati</taxon>
        <taxon>Bacteroidota</taxon>
        <taxon>Flavobacteriia</taxon>
        <taxon>Flavobacteriales</taxon>
        <taxon>Flavobacteriaceae</taxon>
        <taxon>Winogradskyella</taxon>
    </lineage>
</organism>
<evidence type="ECO:0000313" key="3">
    <source>
        <dbReference type="Proteomes" id="UP000295714"/>
    </source>
</evidence>
<dbReference type="Proteomes" id="UP000295714">
    <property type="component" value="Unassembled WGS sequence"/>
</dbReference>
<evidence type="ECO:0000256" key="1">
    <source>
        <dbReference type="SAM" id="Phobius"/>
    </source>
</evidence>
<feature type="transmembrane region" description="Helical" evidence="1">
    <location>
        <begin position="205"/>
        <end position="228"/>
    </location>
</feature>
<protein>
    <recommendedName>
        <fullName evidence="4">Glucosyltransferase GtrII-like protein</fullName>
    </recommendedName>
</protein>
<dbReference type="EMBL" id="SMGI01000001">
    <property type="protein sequence ID" value="TCK68517.1"/>
    <property type="molecule type" value="Genomic_DNA"/>
</dbReference>
<keyword evidence="3" id="KW-1185">Reference proteome</keyword>
<reference evidence="2 3" key="1">
    <citation type="journal article" date="2015" name="Stand. Genomic Sci.">
        <title>Genomic Encyclopedia of Bacterial and Archaeal Type Strains, Phase III: the genomes of soil and plant-associated and newly described type strains.</title>
        <authorList>
            <person name="Whitman W.B."/>
            <person name="Woyke T."/>
            <person name="Klenk H.P."/>
            <person name="Zhou Y."/>
            <person name="Lilburn T.G."/>
            <person name="Beck B.J."/>
            <person name="De Vos P."/>
            <person name="Vandamme P."/>
            <person name="Eisen J.A."/>
            <person name="Garrity G."/>
            <person name="Hugenholtz P."/>
            <person name="Kyrpides N.C."/>
        </authorList>
    </citation>
    <scope>NUCLEOTIDE SEQUENCE [LARGE SCALE GENOMIC DNA]</scope>
    <source>
        <strain evidence="2 3">CECT 8445</strain>
    </source>
</reference>
<gene>
    <name evidence="2" type="ORF">DFQ05_0025</name>
</gene>
<dbReference type="OrthoDB" id="1397704at2"/>
<dbReference type="AlphaFoldDB" id="A0A4R1KUY3"/>
<proteinExistence type="predicted"/>
<sequence>MTLKTKRLKASLLFFCFAFLICLGLNYQIFYDYAFLDTNELIYTASRNNDFHNIFIENGRPLLGWWSEYLYGHVFTKISDLKWVRFFTLFFCVLFSTQVFRFLLNIGLKIYESAIFSILILALPSFTVYYGWSATAQIPLLLIVNFYAGQLLLKVLDNRKIISWNTVVAVLIVLTSLFMYQSVVMMFVVPFLISTIKTNNYNVKRWWYIIIFTLFCFIVYYISFKIIAEFNNLETANRTALNILDIPKKVIKFYLFELSILLKNSGFLIISIISLLLGLIGFIGFVYRQSIDSKSLLFTISFILALPFSYAPNILSGQDYFSLRTIATTAVIVLFYQFWFLRYLSIKYLKLKKVLLLLPIVFLVLSMHNQDDYVAGLQHKEYNVLKNVFQNVDIKNKSEIVIIIPEYGFLQKHGYLKNGFSDEFGNLSSVKEWSSPHLFAQIKWEQLNTNDNTISAYPPENVIIQTKDTLQERNDLKVINLIEYFHQTFE</sequence>
<keyword evidence="1" id="KW-0812">Transmembrane</keyword>
<feature type="transmembrane region" description="Helical" evidence="1">
    <location>
        <begin position="267"/>
        <end position="287"/>
    </location>
</feature>
<feature type="transmembrane region" description="Helical" evidence="1">
    <location>
        <begin position="321"/>
        <end position="341"/>
    </location>
</feature>
<dbReference type="RefSeq" id="WP_132702351.1">
    <property type="nucleotide sequence ID" value="NZ_SMGI01000001.1"/>
</dbReference>
<keyword evidence="1" id="KW-1133">Transmembrane helix</keyword>
<comment type="caution">
    <text evidence="2">The sequence shown here is derived from an EMBL/GenBank/DDBJ whole genome shotgun (WGS) entry which is preliminary data.</text>
</comment>
<name>A0A4R1KUY3_9FLAO</name>
<feature type="transmembrane region" description="Helical" evidence="1">
    <location>
        <begin position="296"/>
        <end position="315"/>
    </location>
</feature>
<feature type="transmembrane region" description="Helical" evidence="1">
    <location>
        <begin position="12"/>
        <end position="31"/>
    </location>
</feature>
<keyword evidence="1" id="KW-0472">Membrane</keyword>